<dbReference type="Gene3D" id="2.40.170.20">
    <property type="entry name" value="TonB-dependent receptor, beta-barrel domain"/>
    <property type="match status" value="1"/>
</dbReference>
<dbReference type="Proteomes" id="UP000095517">
    <property type="component" value="Unassembled WGS sequence"/>
</dbReference>
<keyword evidence="6 7" id="KW-0998">Cell outer membrane</keyword>
<dbReference type="AlphaFoldDB" id="A0A174EUJ4"/>
<evidence type="ECO:0000313" key="10">
    <source>
        <dbReference type="Proteomes" id="UP000095517"/>
    </source>
</evidence>
<evidence type="ECO:0000256" key="7">
    <source>
        <dbReference type="PROSITE-ProRule" id="PRU01360"/>
    </source>
</evidence>
<protein>
    <submittedName>
        <fullName evidence="9">TonB-dependent Receptor Plug Domain./TonB dependent receptor</fullName>
    </submittedName>
</protein>
<evidence type="ECO:0000259" key="8">
    <source>
        <dbReference type="Pfam" id="PF07715"/>
    </source>
</evidence>
<dbReference type="InterPro" id="IPR012910">
    <property type="entry name" value="Plug_dom"/>
</dbReference>
<gene>
    <name evidence="9" type="ORF">ERS852397_01976</name>
</gene>
<dbReference type="STRING" id="338188.ERS852397_01976"/>
<comment type="similarity">
    <text evidence="7">Belongs to the TonB-dependent receptor family.</text>
</comment>
<dbReference type="InterPro" id="IPR039426">
    <property type="entry name" value="TonB-dep_rcpt-like"/>
</dbReference>
<keyword evidence="5 7" id="KW-0472">Membrane</keyword>
<dbReference type="PROSITE" id="PS52016">
    <property type="entry name" value="TONB_DEPENDENT_REC_3"/>
    <property type="match status" value="1"/>
</dbReference>
<dbReference type="SUPFAM" id="SSF56935">
    <property type="entry name" value="Porins"/>
    <property type="match status" value="1"/>
</dbReference>
<name>A0A174EUJ4_9BACE</name>
<dbReference type="InterPro" id="IPR008969">
    <property type="entry name" value="CarboxyPept-like_regulatory"/>
</dbReference>
<dbReference type="EMBL" id="CYZH01000009">
    <property type="protein sequence ID" value="CUO41633.1"/>
    <property type="molecule type" value="Genomic_DNA"/>
</dbReference>
<evidence type="ECO:0000256" key="6">
    <source>
        <dbReference type="ARBA" id="ARBA00023237"/>
    </source>
</evidence>
<accession>A0A174EUJ4</accession>
<evidence type="ECO:0000256" key="5">
    <source>
        <dbReference type="ARBA" id="ARBA00023136"/>
    </source>
</evidence>
<dbReference type="InterPro" id="IPR023996">
    <property type="entry name" value="TonB-dep_OMP_SusC/RagA"/>
</dbReference>
<evidence type="ECO:0000256" key="2">
    <source>
        <dbReference type="ARBA" id="ARBA00022448"/>
    </source>
</evidence>
<evidence type="ECO:0000256" key="3">
    <source>
        <dbReference type="ARBA" id="ARBA00022452"/>
    </source>
</evidence>
<keyword evidence="2 7" id="KW-0813">Transport</keyword>
<organism evidence="9 10">
    <name type="scientific">Bacteroides finegoldii</name>
    <dbReference type="NCBI Taxonomy" id="338188"/>
    <lineage>
        <taxon>Bacteria</taxon>
        <taxon>Pseudomonadati</taxon>
        <taxon>Bacteroidota</taxon>
        <taxon>Bacteroidia</taxon>
        <taxon>Bacteroidales</taxon>
        <taxon>Bacteroidaceae</taxon>
        <taxon>Bacteroides</taxon>
    </lineage>
</organism>
<dbReference type="RefSeq" id="WP_055279053.1">
    <property type="nucleotide sequence ID" value="NZ_CABIXA010000009.1"/>
</dbReference>
<feature type="domain" description="TonB-dependent receptor plug" evidence="8">
    <location>
        <begin position="140"/>
        <end position="240"/>
    </location>
</feature>
<reference evidence="9 10" key="1">
    <citation type="submission" date="2015-09" db="EMBL/GenBank/DDBJ databases">
        <authorList>
            <consortium name="Pathogen Informatics"/>
        </authorList>
    </citation>
    <scope>NUCLEOTIDE SEQUENCE [LARGE SCALE GENOMIC DNA]</scope>
    <source>
        <strain evidence="9 10">2789STDY5608840</strain>
    </source>
</reference>
<comment type="subcellular location">
    <subcellularLocation>
        <location evidence="1 7">Cell outer membrane</location>
        <topology evidence="1 7">Multi-pass membrane protein</topology>
    </subcellularLocation>
</comment>
<evidence type="ECO:0000313" key="9">
    <source>
        <dbReference type="EMBL" id="CUO41633.1"/>
    </source>
</evidence>
<dbReference type="Pfam" id="PF07715">
    <property type="entry name" value="Plug"/>
    <property type="match status" value="1"/>
</dbReference>
<keyword evidence="3 7" id="KW-1134">Transmembrane beta strand</keyword>
<evidence type="ECO:0000256" key="4">
    <source>
        <dbReference type="ARBA" id="ARBA00022692"/>
    </source>
</evidence>
<keyword evidence="4 7" id="KW-0812">Transmembrane</keyword>
<keyword evidence="9" id="KW-0675">Receptor</keyword>
<dbReference type="Gene3D" id="2.170.130.10">
    <property type="entry name" value="TonB-dependent receptor, plug domain"/>
    <property type="match status" value="1"/>
</dbReference>
<evidence type="ECO:0000256" key="1">
    <source>
        <dbReference type="ARBA" id="ARBA00004571"/>
    </source>
</evidence>
<dbReference type="GO" id="GO:0009279">
    <property type="term" value="C:cell outer membrane"/>
    <property type="evidence" value="ECO:0007669"/>
    <property type="project" value="UniProtKB-SubCell"/>
</dbReference>
<dbReference type="NCBIfam" id="TIGR04056">
    <property type="entry name" value="OMP_RagA_SusC"/>
    <property type="match status" value="1"/>
</dbReference>
<dbReference type="InterPro" id="IPR037066">
    <property type="entry name" value="Plug_dom_sf"/>
</dbReference>
<dbReference type="InterPro" id="IPR036942">
    <property type="entry name" value="Beta-barrel_TonB_sf"/>
</dbReference>
<sequence>MRNKIRYIRLIGLIFVLIVGSSLTFAQNKSKRKSAKKPLVEVVSIVTDEKGSPLKNVSIICGEGAVVLYTDAKGRFQTKVENDATVMVEALGYEDKVYKLTGSNIVPEKIVLKKEPLFLTEESLVNRADGGKTYKGNEVGATSVLENGQFGTFPDLTLTNMLQGKMLGLQVRSTVSGLGNNTPDLFIRGQHGMSENTAIVIIDGVERPAADLIPEEIERIELLKDATAKILYGARAANGVLWVTTRRGKANRRIYNATAEAGVVQMTRTPDFLNSYQYANLYNEARANDGLTPYYNQKQLEGYKNSKGANDLLYPNVDLYDQLLNKNANYRKVSFDMTGGTDRVRYALIAGYVGGSGFEDVTYTPQLHRLTLRGNLDFNVTDFLTISADVAGRMEMRKWGQLDCGQVFTALSTHRPNEYPLTMSPEETGLASSDGIPLFGASLLRPMNAYAETMYGGYTDERYTRSQTNIGLKFDLDMLTKGLKAGAFLSFDNYDYLQLSLSKVYPTYAIKTYRDFAGEEQIMYTQMKKTDVATSQSRKSTTLQQTLGWNAFAGYENTFNQKHDVSARLTYMYSKTTNQGVTQDIINANYALRLNYMYDRRYAVEADMALMGSNRFKSGDKYFFSAAGGLAWILSNEDFLKDNEYVNFLKLKTSAGILGYDRSTEHLLYERAWSQDGSFRFGTTNNGATAYYSTFVRAGNPNLKWEKAAEWNIGVEGLFLNNRLYTEINYFREKHTDIIGSVDASYGDYTGNFTYQDNMGSVLNHGIEGMFTWSDRINDWSYSVGANFVWSKNKVLKWNQVKHGEEYRYTVGRSTDAMMGLVAEGLFGKDVAINGHAPQTFADYQEGDIAYKDLNGDKIIDGRDVKELGNSFPRTTLGIDLNVSYKGWGLYLQGYSELGVHTWATNAYYWNNGEGKYSKLALDRYHPANNPTGSYPRLTTTAGENNFRNSSFWLKNTSFFRMKNVELSYTFNQFSPSSVVKKMKVFARGANLFVLSSVKDLDPELLNAGVTNYPVTRTFTGGVSFVF</sequence>
<dbReference type="SUPFAM" id="SSF49464">
    <property type="entry name" value="Carboxypeptidase regulatory domain-like"/>
    <property type="match status" value="1"/>
</dbReference>
<proteinExistence type="inferred from homology"/>